<dbReference type="InterPro" id="IPR038532">
    <property type="entry name" value="NDUFS4-like_sf"/>
</dbReference>
<keyword evidence="7 9" id="KW-0496">Mitochondrion</keyword>
<protein>
    <recommendedName>
        <fullName evidence="9">NADH dehydrogenase [ubiquinone] iron-sulfur protein 4, mitochondrial</fullName>
    </recommendedName>
</protein>
<evidence type="ECO:0000256" key="3">
    <source>
        <dbReference type="ARBA" id="ARBA00022660"/>
    </source>
</evidence>
<evidence type="ECO:0000256" key="4">
    <source>
        <dbReference type="ARBA" id="ARBA00022792"/>
    </source>
</evidence>
<evidence type="ECO:0000256" key="2">
    <source>
        <dbReference type="ARBA" id="ARBA00022448"/>
    </source>
</evidence>
<comment type="subcellular location">
    <subcellularLocation>
        <location evidence="9">Mitochondrion inner membrane</location>
        <topology evidence="9">Peripheral membrane protein</topology>
        <orientation evidence="9">Matrix side</orientation>
    </subcellularLocation>
</comment>
<evidence type="ECO:0000256" key="5">
    <source>
        <dbReference type="ARBA" id="ARBA00022946"/>
    </source>
</evidence>
<evidence type="ECO:0000313" key="10">
    <source>
        <dbReference type="EMBL" id="KAG0581509.1"/>
    </source>
</evidence>
<keyword evidence="11" id="KW-1185">Reference proteome</keyword>
<dbReference type="GO" id="GO:0022900">
    <property type="term" value="P:electron transport chain"/>
    <property type="evidence" value="ECO:0007669"/>
    <property type="project" value="InterPro"/>
</dbReference>
<evidence type="ECO:0000256" key="7">
    <source>
        <dbReference type="ARBA" id="ARBA00023128"/>
    </source>
</evidence>
<evidence type="ECO:0000256" key="9">
    <source>
        <dbReference type="RuleBase" id="RU367010"/>
    </source>
</evidence>
<dbReference type="Pfam" id="PF04800">
    <property type="entry name" value="NDUS4"/>
    <property type="match status" value="1"/>
</dbReference>
<dbReference type="PANTHER" id="PTHR12219:SF8">
    <property type="entry name" value="NADH DEHYDROGENASE [UBIQUINONE] IRON-SULFUR PROTEIN 4, MITOCHONDRIAL"/>
    <property type="match status" value="1"/>
</dbReference>
<keyword evidence="2 9" id="KW-0813">Transport</keyword>
<comment type="similarity">
    <text evidence="1 9">Belongs to the complex I NDUFS4 subunit family.</text>
</comment>
<comment type="caution">
    <text evidence="10">The sequence shown here is derived from an EMBL/GenBank/DDBJ whole genome shotgun (WGS) entry which is preliminary data.</text>
</comment>
<dbReference type="Gene3D" id="3.30.160.190">
    <property type="entry name" value="atu1810 like domain"/>
    <property type="match status" value="1"/>
</dbReference>
<dbReference type="AlphaFoldDB" id="A0A8T0IF18"/>
<evidence type="ECO:0000256" key="1">
    <source>
        <dbReference type="ARBA" id="ARBA00005882"/>
    </source>
</evidence>
<comment type="function">
    <text evidence="9">Accessory subunit of the mitochondrial membrane respiratory chain NADH dehydrogenase (Complex I), that is believed not to be involved in catalysis. Complex I functions in the transfer of electrons from NADH to the respiratory chain. The immediate electron acceptor for the enzyme is believed to be ubiquinone.</text>
</comment>
<evidence type="ECO:0000256" key="6">
    <source>
        <dbReference type="ARBA" id="ARBA00022982"/>
    </source>
</evidence>
<accession>A0A8T0IF18</accession>
<dbReference type="InterPro" id="IPR006885">
    <property type="entry name" value="NADH_UbQ_FeS_4_mit-like"/>
</dbReference>
<evidence type="ECO:0000256" key="8">
    <source>
        <dbReference type="ARBA" id="ARBA00023136"/>
    </source>
</evidence>
<reference evidence="10" key="1">
    <citation type="submission" date="2020-06" db="EMBL/GenBank/DDBJ databases">
        <title>WGS assembly of Ceratodon purpureus strain R40.</title>
        <authorList>
            <person name="Carey S.B."/>
            <person name="Jenkins J."/>
            <person name="Shu S."/>
            <person name="Lovell J.T."/>
            <person name="Sreedasyam A."/>
            <person name="Maumus F."/>
            <person name="Tiley G.P."/>
            <person name="Fernandez-Pozo N."/>
            <person name="Barry K."/>
            <person name="Chen C."/>
            <person name="Wang M."/>
            <person name="Lipzen A."/>
            <person name="Daum C."/>
            <person name="Saski C.A."/>
            <person name="Payton A.C."/>
            <person name="Mcbreen J.C."/>
            <person name="Conrad R.E."/>
            <person name="Kollar L.M."/>
            <person name="Olsson S."/>
            <person name="Huttunen S."/>
            <person name="Landis J.B."/>
            <person name="Wickett N.J."/>
            <person name="Johnson M.G."/>
            <person name="Rensing S.A."/>
            <person name="Grimwood J."/>
            <person name="Schmutz J."/>
            <person name="Mcdaniel S.F."/>
        </authorList>
    </citation>
    <scope>NUCLEOTIDE SEQUENCE</scope>
    <source>
        <strain evidence="10">R40</strain>
    </source>
</reference>
<keyword evidence="8 9" id="KW-0472">Membrane</keyword>
<dbReference type="GO" id="GO:0005743">
    <property type="term" value="C:mitochondrial inner membrane"/>
    <property type="evidence" value="ECO:0007669"/>
    <property type="project" value="UniProtKB-SubCell"/>
</dbReference>
<proteinExistence type="inferred from homology"/>
<keyword evidence="3 9" id="KW-0679">Respiratory chain</keyword>
<keyword evidence="5 9" id="KW-0809">Transit peptide</keyword>
<dbReference type="Proteomes" id="UP000822688">
    <property type="component" value="Chromosome 4"/>
</dbReference>
<dbReference type="PANTHER" id="PTHR12219">
    <property type="entry name" value="NADH-UBIQUINONE OXIDOREDUCTASE"/>
    <property type="match status" value="1"/>
</dbReference>
<name>A0A8T0IF18_CERPU</name>
<keyword evidence="4 9" id="KW-0999">Mitochondrion inner membrane</keyword>
<sequence>MSVMEPICGEIEYTFLGISVSSKGLVVDESKEVKKARSRRRTRAVAKRLVSGVFKFPLCCRPSTLEDQEDYIEEYSRHIPYAPRKVPESMNQLVPYQRRVPEIRSQHLPHVQRKVPERLSNQLQRKVIIYPPSSGSTLQPISTEDQWRIGFENTSRWESPLQGWSLTGDSYLGVGEPGLHFDSRATAIAYAQKYGWSYRVQGEPERHQRNSSMVGNYGWVELMRPAVKG</sequence>
<organism evidence="10 11">
    <name type="scientific">Ceratodon purpureus</name>
    <name type="common">Fire moss</name>
    <name type="synonym">Dicranum purpureum</name>
    <dbReference type="NCBI Taxonomy" id="3225"/>
    <lineage>
        <taxon>Eukaryota</taxon>
        <taxon>Viridiplantae</taxon>
        <taxon>Streptophyta</taxon>
        <taxon>Embryophyta</taxon>
        <taxon>Bryophyta</taxon>
        <taxon>Bryophytina</taxon>
        <taxon>Bryopsida</taxon>
        <taxon>Dicranidae</taxon>
        <taxon>Pseudoditrichales</taxon>
        <taxon>Ditrichaceae</taxon>
        <taxon>Ceratodon</taxon>
    </lineage>
</organism>
<gene>
    <name evidence="10" type="ORF">KC19_4G257400</name>
</gene>
<evidence type="ECO:0000313" key="11">
    <source>
        <dbReference type="Proteomes" id="UP000822688"/>
    </source>
</evidence>
<dbReference type="EMBL" id="CM026424">
    <property type="protein sequence ID" value="KAG0581509.1"/>
    <property type="molecule type" value="Genomic_DNA"/>
</dbReference>
<keyword evidence="6 9" id="KW-0249">Electron transport</keyword>